<dbReference type="Pfam" id="PF00383">
    <property type="entry name" value="dCMP_cyt_deam_1"/>
    <property type="match status" value="1"/>
</dbReference>
<keyword evidence="6 14" id="KW-0479">Metal-binding</keyword>
<feature type="active site" description="Proton donor" evidence="15">
    <location>
        <position position="51"/>
    </location>
</feature>
<evidence type="ECO:0000256" key="2">
    <source>
        <dbReference type="ARBA" id="ARBA00004882"/>
    </source>
</evidence>
<dbReference type="InterPro" id="IPR011549">
    <property type="entry name" value="RibD_C"/>
</dbReference>
<evidence type="ECO:0000256" key="11">
    <source>
        <dbReference type="ARBA" id="ARBA00023268"/>
    </source>
</evidence>
<evidence type="ECO:0000256" key="13">
    <source>
        <dbReference type="ARBA" id="ARBA00049886"/>
    </source>
</evidence>
<dbReference type="EC" id="3.5.4.26" evidence="14"/>
<dbReference type="InterPro" id="IPR016193">
    <property type="entry name" value="Cytidine_deaminase-like"/>
</dbReference>
<dbReference type="GO" id="GO:0009231">
    <property type="term" value="P:riboflavin biosynthetic process"/>
    <property type="evidence" value="ECO:0007669"/>
    <property type="project" value="UniProtKB-UniPathway"/>
</dbReference>
<evidence type="ECO:0000313" key="20">
    <source>
        <dbReference type="Proteomes" id="UP000324646"/>
    </source>
</evidence>
<keyword evidence="11" id="KW-0511">Multifunctional enzyme</keyword>
<comment type="pathway">
    <text evidence="3 14">Cofactor biosynthesis; riboflavin biosynthesis; 5-amino-6-(D-ribitylamino)uracil from GTP: step 3/4.</text>
</comment>
<dbReference type="EC" id="1.1.1.193" evidence="14"/>
<dbReference type="Pfam" id="PF01872">
    <property type="entry name" value="RibD_C"/>
    <property type="match status" value="1"/>
</dbReference>
<evidence type="ECO:0000256" key="14">
    <source>
        <dbReference type="PIRNR" id="PIRNR006769"/>
    </source>
</evidence>
<feature type="binding site" evidence="16">
    <location>
        <position position="294"/>
    </location>
    <ligand>
        <name>substrate</name>
    </ligand>
</feature>
<dbReference type="GO" id="GO:0008703">
    <property type="term" value="F:5-amino-6-(5-phosphoribosylamino)uracil reductase activity"/>
    <property type="evidence" value="ECO:0007669"/>
    <property type="project" value="UniProtKB-EC"/>
</dbReference>
<evidence type="ECO:0000256" key="4">
    <source>
        <dbReference type="ARBA" id="ARBA00005259"/>
    </source>
</evidence>
<evidence type="ECO:0000313" key="19">
    <source>
        <dbReference type="EMBL" id="QEK13304.1"/>
    </source>
</evidence>
<dbReference type="AlphaFoldDB" id="A0A5C0SIP0"/>
<evidence type="ECO:0000256" key="15">
    <source>
        <dbReference type="PIRSR" id="PIRSR006769-1"/>
    </source>
</evidence>
<evidence type="ECO:0000256" key="12">
    <source>
        <dbReference type="ARBA" id="ARBA00049861"/>
    </source>
</evidence>
<keyword evidence="9 14" id="KW-0521">NADP</keyword>
<dbReference type="GO" id="GO:0008835">
    <property type="term" value="F:diaminohydroxyphosphoribosylaminopyrimidine deaminase activity"/>
    <property type="evidence" value="ECO:0007669"/>
    <property type="project" value="UniProtKB-EC"/>
</dbReference>
<feature type="binding site" evidence="16">
    <location>
        <begin position="296"/>
        <end position="302"/>
    </location>
    <ligand>
        <name>NADP(+)</name>
        <dbReference type="ChEBI" id="CHEBI:58349"/>
    </ligand>
</feature>
<evidence type="ECO:0000256" key="10">
    <source>
        <dbReference type="ARBA" id="ARBA00023002"/>
    </source>
</evidence>
<dbReference type="NCBIfam" id="TIGR00326">
    <property type="entry name" value="eubact_ribD"/>
    <property type="match status" value="1"/>
</dbReference>
<dbReference type="Gene3D" id="3.40.430.10">
    <property type="entry name" value="Dihydrofolate Reductase, subunit A"/>
    <property type="match status" value="1"/>
</dbReference>
<feature type="binding site" evidence="16">
    <location>
        <position position="199"/>
    </location>
    <ligand>
        <name>NADP(+)</name>
        <dbReference type="ChEBI" id="CHEBI:58349"/>
    </ligand>
</feature>
<comment type="function">
    <text evidence="1 14">Converts 2,5-diamino-6-(ribosylamino)-4(3h)-pyrimidinone 5'-phosphate into 5-amino-6-(ribosylamino)-2,4(1h,3h)-pyrimidinedione 5'-phosphate.</text>
</comment>
<proteinExistence type="inferred from homology"/>
<dbReference type="CDD" id="cd01284">
    <property type="entry name" value="Riboflavin_deaminase-reductase"/>
    <property type="match status" value="1"/>
</dbReference>
<feature type="binding site" evidence="17">
    <location>
        <position position="83"/>
    </location>
    <ligand>
        <name>Zn(2+)</name>
        <dbReference type="ChEBI" id="CHEBI:29105"/>
        <note>catalytic</note>
    </ligand>
</feature>
<protein>
    <recommendedName>
        <fullName evidence="14">Riboflavin biosynthesis protein RibD</fullName>
    </recommendedName>
    <domain>
        <recommendedName>
            <fullName evidence="14">Diaminohydroxyphosphoribosylaminopyrimidine deaminase</fullName>
            <shortName evidence="14">DRAP deaminase</shortName>
            <ecNumber evidence="14">3.5.4.26</ecNumber>
        </recommendedName>
        <alternativeName>
            <fullName evidence="14">Riboflavin-specific deaminase</fullName>
        </alternativeName>
    </domain>
    <domain>
        <recommendedName>
            <fullName evidence="14">5-amino-6-(5-phosphoribosylamino)uracil reductase</fullName>
            <ecNumber evidence="14">1.1.1.193</ecNumber>
        </recommendedName>
        <alternativeName>
            <fullName evidence="14">HTP reductase</fullName>
        </alternativeName>
    </domain>
</protein>
<evidence type="ECO:0000256" key="17">
    <source>
        <dbReference type="PIRSR" id="PIRSR006769-3"/>
    </source>
</evidence>
<reference evidence="19 20" key="1">
    <citation type="submission" date="2019-07" db="EMBL/GenBank/DDBJ databases">
        <title>Complete genome of Crassaminicella thermophila SY095.</title>
        <authorList>
            <person name="Li X."/>
        </authorList>
    </citation>
    <scope>NUCLEOTIDE SEQUENCE [LARGE SCALE GENOMIC DNA]</scope>
    <source>
        <strain evidence="19 20">SY095</strain>
    </source>
</reference>
<dbReference type="GO" id="GO:0046872">
    <property type="term" value="F:metal ion binding"/>
    <property type="evidence" value="ECO:0007669"/>
    <property type="project" value="UniProtKB-KW"/>
</dbReference>
<comment type="pathway">
    <text evidence="2 14">Cofactor biosynthesis; riboflavin biosynthesis; 5-amino-6-(D-ribitylamino)uracil from GTP: step 2/4.</text>
</comment>
<keyword evidence="14" id="KW-0686">Riboflavin biosynthesis</keyword>
<feature type="binding site" evidence="16">
    <location>
        <position position="222"/>
    </location>
    <ligand>
        <name>NADP(+)</name>
        <dbReference type="ChEBI" id="CHEBI:58349"/>
    </ligand>
</feature>
<gene>
    <name evidence="19" type="primary">ribD</name>
    <name evidence="19" type="ORF">FQB35_14055</name>
</gene>
<keyword evidence="20" id="KW-1185">Reference proteome</keyword>
<evidence type="ECO:0000259" key="18">
    <source>
        <dbReference type="PROSITE" id="PS51747"/>
    </source>
</evidence>
<dbReference type="KEGG" id="crs:FQB35_14055"/>
<feature type="binding site" evidence="17">
    <location>
        <position position="74"/>
    </location>
    <ligand>
        <name>Zn(2+)</name>
        <dbReference type="ChEBI" id="CHEBI:29105"/>
        <note>catalytic</note>
    </ligand>
</feature>
<evidence type="ECO:0000256" key="5">
    <source>
        <dbReference type="ARBA" id="ARBA00007417"/>
    </source>
</evidence>
<feature type="binding site" evidence="16">
    <location>
        <position position="153"/>
    </location>
    <ligand>
        <name>NADP(+)</name>
        <dbReference type="ChEBI" id="CHEBI:58349"/>
    </ligand>
</feature>
<dbReference type="Gene3D" id="3.40.140.10">
    <property type="entry name" value="Cytidine Deaminase, domain 2"/>
    <property type="match status" value="1"/>
</dbReference>
<comment type="similarity">
    <text evidence="4 14">In the N-terminal section; belongs to the cytidine and deoxycytidylate deaminase family.</text>
</comment>
<dbReference type="GO" id="GO:0050661">
    <property type="term" value="F:NADP binding"/>
    <property type="evidence" value="ECO:0007669"/>
    <property type="project" value="InterPro"/>
</dbReference>
<dbReference type="InterPro" id="IPR024072">
    <property type="entry name" value="DHFR-like_dom_sf"/>
</dbReference>
<dbReference type="NCBIfam" id="TIGR00227">
    <property type="entry name" value="ribD_Cterm"/>
    <property type="match status" value="1"/>
</dbReference>
<dbReference type="InterPro" id="IPR002734">
    <property type="entry name" value="RibDG_C"/>
</dbReference>
<evidence type="ECO:0000256" key="8">
    <source>
        <dbReference type="ARBA" id="ARBA00022833"/>
    </source>
</evidence>
<evidence type="ECO:0000256" key="6">
    <source>
        <dbReference type="ARBA" id="ARBA00022723"/>
    </source>
</evidence>
<feature type="binding site" evidence="16">
    <location>
        <position position="195"/>
    </location>
    <ligand>
        <name>NADP(+)</name>
        <dbReference type="ChEBI" id="CHEBI:58349"/>
    </ligand>
</feature>
<dbReference type="FunFam" id="3.40.140.10:FF:000025">
    <property type="entry name" value="Riboflavin biosynthesis protein RibD"/>
    <property type="match status" value="1"/>
</dbReference>
<dbReference type="PANTHER" id="PTHR38011">
    <property type="entry name" value="DIHYDROFOLATE REDUCTASE FAMILY PROTEIN (AFU_ORTHOLOGUE AFUA_8G06820)"/>
    <property type="match status" value="1"/>
</dbReference>
<comment type="cofactor">
    <cofactor evidence="14 17">
        <name>Zn(2+)</name>
        <dbReference type="ChEBI" id="CHEBI:29105"/>
    </cofactor>
    <text evidence="14 17">Binds 1 zinc ion.</text>
</comment>
<comment type="catalytic activity">
    <reaction evidence="12 14">
        <text>5-amino-6-(5-phospho-D-ribitylamino)uracil + NADP(+) = 5-amino-6-(5-phospho-D-ribosylamino)uracil + NADPH + H(+)</text>
        <dbReference type="Rhea" id="RHEA:17845"/>
        <dbReference type="ChEBI" id="CHEBI:15378"/>
        <dbReference type="ChEBI" id="CHEBI:57783"/>
        <dbReference type="ChEBI" id="CHEBI:58349"/>
        <dbReference type="ChEBI" id="CHEBI:58421"/>
        <dbReference type="ChEBI" id="CHEBI:58453"/>
        <dbReference type="EC" id="1.1.1.193"/>
    </reaction>
</comment>
<feature type="binding site" evidence="16">
    <location>
        <position position="169"/>
    </location>
    <ligand>
        <name>NADP(+)</name>
        <dbReference type="ChEBI" id="CHEBI:58349"/>
    </ligand>
</feature>
<evidence type="ECO:0000256" key="3">
    <source>
        <dbReference type="ARBA" id="ARBA00004910"/>
    </source>
</evidence>
<dbReference type="UniPathway" id="UPA00275">
    <property type="reaction ID" value="UER00401"/>
</dbReference>
<dbReference type="Proteomes" id="UP000324646">
    <property type="component" value="Chromosome"/>
</dbReference>
<organism evidence="19 20">
    <name type="scientific">Crassaminicella thermophila</name>
    <dbReference type="NCBI Taxonomy" id="2599308"/>
    <lineage>
        <taxon>Bacteria</taxon>
        <taxon>Bacillati</taxon>
        <taxon>Bacillota</taxon>
        <taxon>Clostridia</taxon>
        <taxon>Eubacteriales</taxon>
        <taxon>Clostridiaceae</taxon>
        <taxon>Crassaminicella</taxon>
    </lineage>
</organism>
<dbReference type="EMBL" id="CP042243">
    <property type="protein sequence ID" value="QEK13304.1"/>
    <property type="molecule type" value="Genomic_DNA"/>
</dbReference>
<evidence type="ECO:0000256" key="7">
    <source>
        <dbReference type="ARBA" id="ARBA00022801"/>
    </source>
</evidence>
<comment type="catalytic activity">
    <reaction evidence="13 14">
        <text>2,5-diamino-6-hydroxy-4-(5-phosphoribosylamino)-pyrimidine + H2O + H(+) = 5-amino-6-(5-phospho-D-ribosylamino)uracil + NH4(+)</text>
        <dbReference type="Rhea" id="RHEA:21868"/>
        <dbReference type="ChEBI" id="CHEBI:15377"/>
        <dbReference type="ChEBI" id="CHEBI:15378"/>
        <dbReference type="ChEBI" id="CHEBI:28938"/>
        <dbReference type="ChEBI" id="CHEBI:58453"/>
        <dbReference type="ChEBI" id="CHEBI:58614"/>
        <dbReference type="EC" id="3.5.4.26"/>
    </reaction>
</comment>
<feature type="binding site" evidence="17">
    <location>
        <position position="49"/>
    </location>
    <ligand>
        <name>Zn(2+)</name>
        <dbReference type="ChEBI" id="CHEBI:29105"/>
        <note>catalytic</note>
    </ligand>
</feature>
<dbReference type="SUPFAM" id="SSF53597">
    <property type="entry name" value="Dihydrofolate reductase-like"/>
    <property type="match status" value="1"/>
</dbReference>
<dbReference type="PANTHER" id="PTHR38011:SF7">
    <property type="entry name" value="2,5-DIAMINO-6-RIBOSYLAMINO-4(3H)-PYRIMIDINONE 5'-PHOSPHATE REDUCTASE"/>
    <property type="match status" value="1"/>
</dbReference>
<sequence>MDTLYMKRALELAKYGIGYTNPNPLVGAVIVKNNRIIGEGYHRRYGEPHAEINAFLNATEDVVGATMYVTLEPCSHFGKTPPCANAIVQKGIKKVVIAMKDPNPLVSGDGIQILKNHGIEVVTDVLEEEAKKLNEVFIKYITTKKPFCILKTAMTLDGKIATFTGDSKWISNESSRKYVHKLRHAVSGIMVGIGTIISDDPLLTTRLEDIKGLNPTRIIVDTHGKIPLNSKVLKTCKNVQTIIATTELADTKKLKSIEKMGAEILITPIKEGKVDLSSLMTALGEKKIDSILLEGGSTLNYSALNEGIVDKVISFIAPKIIGGHTAKTPVGGEGRMYMKDAILLKNIKVSYFKNDIMIEAYLRKTNYKKSIVKKKKF</sequence>
<evidence type="ECO:0000256" key="16">
    <source>
        <dbReference type="PIRSR" id="PIRSR006769-2"/>
    </source>
</evidence>
<evidence type="ECO:0000256" key="1">
    <source>
        <dbReference type="ARBA" id="ARBA00002151"/>
    </source>
</evidence>
<feature type="binding site" evidence="16">
    <location>
        <position position="183"/>
    </location>
    <ligand>
        <name>substrate</name>
    </ligand>
</feature>
<feature type="binding site" evidence="16">
    <location>
        <position position="206"/>
    </location>
    <ligand>
        <name>substrate</name>
    </ligand>
</feature>
<feature type="domain" description="CMP/dCMP-type deaminase" evidence="18">
    <location>
        <begin position="1"/>
        <end position="122"/>
    </location>
</feature>
<keyword evidence="10 14" id="KW-0560">Oxidoreductase</keyword>
<dbReference type="InterPro" id="IPR004794">
    <property type="entry name" value="Eubact_RibD"/>
</dbReference>
<dbReference type="RefSeq" id="WP_148810476.1">
    <property type="nucleotide sequence ID" value="NZ_CP042243.1"/>
</dbReference>
<feature type="binding site" evidence="16">
    <location>
        <position position="203"/>
    </location>
    <ligand>
        <name>substrate</name>
    </ligand>
</feature>
<name>A0A5C0SIP0_CRATE</name>
<dbReference type="InterPro" id="IPR002125">
    <property type="entry name" value="CMP_dCMP_dom"/>
</dbReference>
<dbReference type="InterPro" id="IPR050765">
    <property type="entry name" value="Riboflavin_Biosynth_HTPR"/>
</dbReference>
<keyword evidence="7 14" id="KW-0378">Hydrolase</keyword>
<dbReference type="PROSITE" id="PS51747">
    <property type="entry name" value="CYT_DCMP_DEAMINASES_2"/>
    <property type="match status" value="1"/>
</dbReference>
<comment type="similarity">
    <text evidence="5 14">In the C-terminal section; belongs to the HTP reductase family.</text>
</comment>
<dbReference type="SUPFAM" id="SSF53927">
    <property type="entry name" value="Cytidine deaminase-like"/>
    <property type="match status" value="1"/>
</dbReference>
<feature type="binding site" evidence="16">
    <location>
        <position position="167"/>
    </location>
    <ligand>
        <name>substrate</name>
    </ligand>
</feature>
<accession>A0A5C0SIP0</accession>
<dbReference type="PIRSF" id="PIRSF006769">
    <property type="entry name" value="RibD"/>
    <property type="match status" value="1"/>
</dbReference>
<keyword evidence="8 14" id="KW-0862">Zinc</keyword>
<dbReference type="OrthoDB" id="9800865at2"/>
<evidence type="ECO:0000256" key="9">
    <source>
        <dbReference type="ARBA" id="ARBA00022857"/>
    </source>
</evidence>